<comment type="subcellular location">
    <subcellularLocation>
        <location evidence="1">Nucleus</location>
    </subcellularLocation>
</comment>
<dbReference type="SMART" id="SM00353">
    <property type="entry name" value="HLH"/>
    <property type="match status" value="1"/>
</dbReference>
<dbReference type="Pfam" id="PF00010">
    <property type="entry name" value="HLH"/>
    <property type="match status" value="1"/>
</dbReference>
<gene>
    <name evidence="6" type="ORF">RDI58_029871</name>
</gene>
<dbReference type="InterPro" id="IPR036638">
    <property type="entry name" value="HLH_DNA-bd_sf"/>
</dbReference>
<dbReference type="EMBL" id="JBANQN010000012">
    <property type="protein sequence ID" value="KAK6774632.1"/>
    <property type="molecule type" value="Genomic_DNA"/>
</dbReference>
<dbReference type="GO" id="GO:0046983">
    <property type="term" value="F:protein dimerization activity"/>
    <property type="evidence" value="ECO:0007669"/>
    <property type="project" value="InterPro"/>
</dbReference>
<evidence type="ECO:0000259" key="5">
    <source>
        <dbReference type="PROSITE" id="PS50888"/>
    </source>
</evidence>
<dbReference type="PROSITE" id="PS50888">
    <property type="entry name" value="BHLH"/>
    <property type="match status" value="1"/>
</dbReference>
<dbReference type="GO" id="GO:0090575">
    <property type="term" value="C:RNA polymerase II transcription regulator complex"/>
    <property type="evidence" value="ECO:0007669"/>
    <property type="project" value="TreeGrafter"/>
</dbReference>
<feature type="domain" description="BHLH" evidence="5">
    <location>
        <begin position="13"/>
        <end position="67"/>
    </location>
</feature>
<name>A0AAN8SXR4_SOLBU</name>
<protein>
    <recommendedName>
        <fullName evidence="5">BHLH domain-containing protein</fullName>
    </recommendedName>
</protein>
<dbReference type="GO" id="GO:0000981">
    <property type="term" value="F:DNA-binding transcription factor activity, RNA polymerase II-specific"/>
    <property type="evidence" value="ECO:0007669"/>
    <property type="project" value="TreeGrafter"/>
</dbReference>
<dbReference type="Proteomes" id="UP001371456">
    <property type="component" value="Unassembled WGS sequence"/>
</dbReference>
<reference evidence="6 7" key="1">
    <citation type="submission" date="2024-02" db="EMBL/GenBank/DDBJ databases">
        <title>de novo genome assembly of Solanum bulbocastanum strain 11H21.</title>
        <authorList>
            <person name="Hosaka A.J."/>
        </authorList>
    </citation>
    <scope>NUCLEOTIDE SEQUENCE [LARGE SCALE GENOMIC DNA]</scope>
    <source>
        <tissue evidence="6">Young leaves</tissue>
    </source>
</reference>
<dbReference type="SUPFAM" id="SSF47459">
    <property type="entry name" value="HLH, helix-loop-helix DNA-binding domain"/>
    <property type="match status" value="1"/>
</dbReference>
<evidence type="ECO:0000256" key="4">
    <source>
        <dbReference type="ARBA" id="ARBA00023242"/>
    </source>
</evidence>
<keyword evidence="3" id="KW-0804">Transcription</keyword>
<dbReference type="PANTHER" id="PTHR13935">
    <property type="entry name" value="ACHAETE-SCUTE TRANSCRIPTION FACTOR-RELATED"/>
    <property type="match status" value="1"/>
</dbReference>
<evidence type="ECO:0000313" key="6">
    <source>
        <dbReference type="EMBL" id="KAK6774632.1"/>
    </source>
</evidence>
<accession>A0AAN8SXR4</accession>
<dbReference type="InterPro" id="IPR011598">
    <property type="entry name" value="bHLH_dom"/>
</dbReference>
<proteinExistence type="predicted"/>
<evidence type="ECO:0000256" key="2">
    <source>
        <dbReference type="ARBA" id="ARBA00023015"/>
    </source>
</evidence>
<keyword evidence="2" id="KW-0805">Transcription regulation</keyword>
<evidence type="ECO:0000313" key="7">
    <source>
        <dbReference type="Proteomes" id="UP001371456"/>
    </source>
</evidence>
<dbReference type="AlphaFoldDB" id="A0AAN8SXR4"/>
<evidence type="ECO:0000256" key="1">
    <source>
        <dbReference type="ARBA" id="ARBA00004123"/>
    </source>
</evidence>
<dbReference type="GO" id="GO:0000977">
    <property type="term" value="F:RNA polymerase II transcription regulatory region sequence-specific DNA binding"/>
    <property type="evidence" value="ECO:0007669"/>
    <property type="project" value="TreeGrafter"/>
</dbReference>
<keyword evidence="4" id="KW-0539">Nucleus</keyword>
<comment type="caution">
    <text evidence="6">The sequence shown here is derived from an EMBL/GenBank/DDBJ whole genome shotgun (WGS) entry which is preliminary data.</text>
</comment>
<dbReference type="Gene3D" id="4.10.280.10">
    <property type="entry name" value="Helix-loop-helix DNA-binding domain"/>
    <property type="match status" value="1"/>
</dbReference>
<dbReference type="InterPro" id="IPR015660">
    <property type="entry name" value="MASH1/Ascl1a-like"/>
</dbReference>
<keyword evidence="7" id="KW-1185">Reference proteome</keyword>
<dbReference type="PANTHER" id="PTHR13935:SF63">
    <property type="entry name" value="BHLH DOMAIN-CONTAINING PROTEIN"/>
    <property type="match status" value="1"/>
</dbReference>
<organism evidence="6 7">
    <name type="scientific">Solanum bulbocastanum</name>
    <name type="common">Wild potato</name>
    <dbReference type="NCBI Taxonomy" id="147425"/>
    <lineage>
        <taxon>Eukaryota</taxon>
        <taxon>Viridiplantae</taxon>
        <taxon>Streptophyta</taxon>
        <taxon>Embryophyta</taxon>
        <taxon>Tracheophyta</taxon>
        <taxon>Spermatophyta</taxon>
        <taxon>Magnoliopsida</taxon>
        <taxon>eudicotyledons</taxon>
        <taxon>Gunneridae</taxon>
        <taxon>Pentapetalae</taxon>
        <taxon>asterids</taxon>
        <taxon>lamiids</taxon>
        <taxon>Solanales</taxon>
        <taxon>Solanaceae</taxon>
        <taxon>Solanoideae</taxon>
        <taxon>Solaneae</taxon>
        <taxon>Solanum</taxon>
    </lineage>
</organism>
<evidence type="ECO:0000256" key="3">
    <source>
        <dbReference type="ARBA" id="ARBA00023163"/>
    </source>
</evidence>
<sequence length="209" mass="24270">MTIKKMYSGCNSAPRLEKKYVEKKRRDNMKNLFNHLYSLLPPHPSQLQEAMTLPDQIDAAITYIKSLEIKLEKSKMQLEKLRTKKRSNLHDPNPSISKLSSPQIEIQEMSPTMDLILISGLDNFTMFYNIIRLLHEENFEVINSSFSLDGNSMMQIFHETKVNWNSTMAYRRVKELLNGSSSSDDIIETLLHSWDNEIQSEMLGLINLM</sequence>